<dbReference type="GO" id="GO:0005886">
    <property type="term" value="C:plasma membrane"/>
    <property type="evidence" value="ECO:0007669"/>
    <property type="project" value="UniProtKB-SubCell"/>
</dbReference>
<feature type="transmembrane region" description="Helical" evidence="7">
    <location>
        <begin position="168"/>
        <end position="186"/>
    </location>
</feature>
<evidence type="ECO:0000313" key="10">
    <source>
        <dbReference type="EMBL" id="ABW17609.1"/>
    </source>
</evidence>
<dbReference type="HOGENOM" id="CLU_000604_84_3_9"/>
<keyword evidence="6 7" id="KW-0472">Membrane</keyword>
<dbReference type="InterPro" id="IPR003593">
    <property type="entry name" value="AAA+_ATPase"/>
</dbReference>
<accession>A8MED8</accession>
<dbReference type="EMBL" id="CP000853">
    <property type="protein sequence ID" value="ABW17609.1"/>
    <property type="molecule type" value="Genomic_DNA"/>
</dbReference>
<evidence type="ECO:0000256" key="7">
    <source>
        <dbReference type="SAM" id="Phobius"/>
    </source>
</evidence>
<keyword evidence="5 7" id="KW-1133">Transmembrane helix</keyword>
<feature type="domain" description="ABC transmembrane type-1" evidence="9">
    <location>
        <begin position="138"/>
        <end position="313"/>
    </location>
</feature>
<dbReference type="SMART" id="SM00382">
    <property type="entry name" value="AAA"/>
    <property type="match status" value="1"/>
</dbReference>
<dbReference type="STRING" id="350688.Clos_0039"/>
<reference evidence="11" key="1">
    <citation type="submission" date="2007-10" db="EMBL/GenBank/DDBJ databases">
        <title>Complete genome of Alkaliphilus oremlandii OhILAs.</title>
        <authorList>
            <person name="Copeland A."/>
            <person name="Lucas S."/>
            <person name="Lapidus A."/>
            <person name="Barry K."/>
            <person name="Detter J.C."/>
            <person name="Glavina del Rio T."/>
            <person name="Hammon N."/>
            <person name="Israni S."/>
            <person name="Dalin E."/>
            <person name="Tice H."/>
            <person name="Pitluck S."/>
            <person name="Chain P."/>
            <person name="Malfatti S."/>
            <person name="Shin M."/>
            <person name="Vergez L."/>
            <person name="Schmutz J."/>
            <person name="Larimer F."/>
            <person name="Land M."/>
            <person name="Hauser L."/>
            <person name="Kyrpides N."/>
            <person name="Mikhailova N."/>
            <person name="Stolz J.F."/>
            <person name="Dawson A."/>
            <person name="Fisher E."/>
            <person name="Crable B."/>
            <person name="Perera E."/>
            <person name="Lisak J."/>
            <person name="Ranganathan M."/>
            <person name="Basu P."/>
            <person name="Richardson P."/>
        </authorList>
    </citation>
    <scope>NUCLEOTIDE SEQUENCE [LARGE SCALE GENOMIC DNA]</scope>
    <source>
        <strain evidence="11">OhILAs</strain>
    </source>
</reference>
<dbReference type="InterPro" id="IPR039421">
    <property type="entry name" value="Type_1_exporter"/>
</dbReference>
<dbReference type="GO" id="GO:0034040">
    <property type="term" value="F:ATPase-coupled lipid transmembrane transporter activity"/>
    <property type="evidence" value="ECO:0007669"/>
    <property type="project" value="TreeGrafter"/>
</dbReference>
<feature type="transmembrane region" description="Helical" evidence="7">
    <location>
        <begin position="284"/>
        <end position="305"/>
    </location>
</feature>
<dbReference type="PROSITE" id="PS00211">
    <property type="entry name" value="ABC_TRANSPORTER_1"/>
    <property type="match status" value="1"/>
</dbReference>
<dbReference type="InterPro" id="IPR011527">
    <property type="entry name" value="ABC1_TM_dom"/>
</dbReference>
<dbReference type="eggNOG" id="COG1132">
    <property type="taxonomic scope" value="Bacteria"/>
</dbReference>
<dbReference type="InterPro" id="IPR017871">
    <property type="entry name" value="ABC_transporter-like_CS"/>
</dbReference>
<dbReference type="KEGG" id="aoe:Clos_0039"/>
<evidence type="ECO:0000256" key="5">
    <source>
        <dbReference type="ARBA" id="ARBA00022989"/>
    </source>
</evidence>
<dbReference type="GO" id="GO:0005524">
    <property type="term" value="F:ATP binding"/>
    <property type="evidence" value="ECO:0007669"/>
    <property type="project" value="UniProtKB-KW"/>
</dbReference>
<dbReference type="Proteomes" id="UP000000269">
    <property type="component" value="Chromosome"/>
</dbReference>
<evidence type="ECO:0000256" key="4">
    <source>
        <dbReference type="ARBA" id="ARBA00022840"/>
    </source>
</evidence>
<dbReference type="PANTHER" id="PTHR24221:SF646">
    <property type="entry name" value="HAEMOLYSIN SECRETION ATP-BINDING PROTEIN"/>
    <property type="match status" value="1"/>
</dbReference>
<proteinExistence type="predicted"/>
<evidence type="ECO:0000256" key="1">
    <source>
        <dbReference type="ARBA" id="ARBA00004651"/>
    </source>
</evidence>
<dbReference type="AlphaFoldDB" id="A8MED8"/>
<evidence type="ECO:0000259" key="8">
    <source>
        <dbReference type="PROSITE" id="PS50893"/>
    </source>
</evidence>
<sequence length="608" mass="69886">MTYSLFSNIRYLYQKLFNFDKKFRFYIPLHFLCEFSLPLLSSVIPALAVKLITESADIQSYILIIGITVALYAFILSAKQYLYQRINFENTLLRLKDFIIANGVKLMTTDYVNVEPQEKQLVIQKALNALTSNWVGVEFMMKNTPVFFLNISGLLTYGLLITALDYKIILVLALMTLLNIVLTNYARAYEEKHKKEYVNYDRQIRYLYENSTSLINGKDIRMYQMEDWFYALFQQLIKKRVAWHKQVEFRYFIPALSDNLLLFIRDFMAYGILIRSVLGGQIDAAQFTFYIGILAGFSTFLTEAVNAYSNLRRANLGVNDYRLMDEIKEVFNHGDGCDLPQPSDYPLSIEFENVSFRYPGATKDTISNFNLKIEPGSKIALVGVNGAGKTTLVKLLSGLYYPTQGEIRIHGKSLTDYNIEEYYKLIAAIFQDVQVLAFTIAKNVAVCRDELIDYDRVRQCLALAGLKEDVDLLKYKEHTYLTQNLDKEGVMLSGGQMQKLMLARALYKDAPILILDEPTAALDPIAESEIYEKYNDLTAGKTSLFISHRLSSTKFCDRILFLEEGRIVEDGTHDELLAKGGKYAEMFEIQSHYYKENSEVGFYEKQSI</sequence>
<dbReference type="Pfam" id="PF00005">
    <property type="entry name" value="ABC_tran"/>
    <property type="match status" value="1"/>
</dbReference>
<feature type="domain" description="ABC transporter" evidence="8">
    <location>
        <begin position="349"/>
        <end position="589"/>
    </location>
</feature>
<feature type="transmembrane region" description="Helical" evidence="7">
    <location>
        <begin position="58"/>
        <end position="78"/>
    </location>
</feature>
<feature type="transmembrane region" description="Helical" evidence="7">
    <location>
        <begin position="146"/>
        <end position="162"/>
    </location>
</feature>
<dbReference type="InterPro" id="IPR036640">
    <property type="entry name" value="ABC1_TM_sf"/>
</dbReference>
<organism evidence="10 11">
    <name type="scientific">Alkaliphilus oremlandii (strain OhILAs)</name>
    <name type="common">Clostridium oremlandii (strain OhILAs)</name>
    <dbReference type="NCBI Taxonomy" id="350688"/>
    <lineage>
        <taxon>Bacteria</taxon>
        <taxon>Bacillati</taxon>
        <taxon>Bacillota</taxon>
        <taxon>Clostridia</taxon>
        <taxon>Peptostreptococcales</taxon>
        <taxon>Natronincolaceae</taxon>
        <taxon>Alkaliphilus</taxon>
    </lineage>
</organism>
<keyword evidence="11" id="KW-1185">Reference proteome</keyword>
<dbReference type="GO" id="GO:0016887">
    <property type="term" value="F:ATP hydrolysis activity"/>
    <property type="evidence" value="ECO:0007669"/>
    <property type="project" value="InterPro"/>
</dbReference>
<comment type="subcellular location">
    <subcellularLocation>
        <location evidence="1">Cell membrane</location>
        <topology evidence="1">Multi-pass membrane protein</topology>
    </subcellularLocation>
</comment>
<evidence type="ECO:0000259" key="9">
    <source>
        <dbReference type="PROSITE" id="PS50929"/>
    </source>
</evidence>
<dbReference type="GO" id="GO:0140359">
    <property type="term" value="F:ABC-type transporter activity"/>
    <property type="evidence" value="ECO:0007669"/>
    <property type="project" value="InterPro"/>
</dbReference>
<dbReference type="Gene3D" id="1.20.1560.10">
    <property type="entry name" value="ABC transporter type 1, transmembrane domain"/>
    <property type="match status" value="1"/>
</dbReference>
<dbReference type="CDD" id="cd03228">
    <property type="entry name" value="ABCC_MRP_Like"/>
    <property type="match status" value="1"/>
</dbReference>
<keyword evidence="3" id="KW-0547">Nucleotide-binding</keyword>
<keyword evidence="4" id="KW-0067">ATP-binding</keyword>
<dbReference type="Gene3D" id="3.40.50.300">
    <property type="entry name" value="P-loop containing nucleotide triphosphate hydrolases"/>
    <property type="match status" value="1"/>
</dbReference>
<dbReference type="OrthoDB" id="2328604at2"/>
<evidence type="ECO:0000313" key="11">
    <source>
        <dbReference type="Proteomes" id="UP000000269"/>
    </source>
</evidence>
<dbReference type="InterPro" id="IPR003439">
    <property type="entry name" value="ABC_transporter-like_ATP-bd"/>
</dbReference>
<dbReference type="PANTHER" id="PTHR24221">
    <property type="entry name" value="ATP-BINDING CASSETTE SUB-FAMILY B"/>
    <property type="match status" value="1"/>
</dbReference>
<evidence type="ECO:0000256" key="2">
    <source>
        <dbReference type="ARBA" id="ARBA00022692"/>
    </source>
</evidence>
<dbReference type="InterPro" id="IPR027417">
    <property type="entry name" value="P-loop_NTPase"/>
</dbReference>
<evidence type="ECO:0000256" key="3">
    <source>
        <dbReference type="ARBA" id="ARBA00022741"/>
    </source>
</evidence>
<feature type="transmembrane region" description="Helical" evidence="7">
    <location>
        <begin position="25"/>
        <end position="52"/>
    </location>
</feature>
<evidence type="ECO:0000256" key="6">
    <source>
        <dbReference type="ARBA" id="ARBA00023136"/>
    </source>
</evidence>
<protein>
    <submittedName>
        <fullName evidence="10">ABC transporter related</fullName>
    </submittedName>
</protein>
<keyword evidence="2 7" id="KW-0812">Transmembrane</keyword>
<name>A8MED8_ALKOO</name>
<dbReference type="PROSITE" id="PS50893">
    <property type="entry name" value="ABC_TRANSPORTER_2"/>
    <property type="match status" value="1"/>
</dbReference>
<dbReference type="PROSITE" id="PS50929">
    <property type="entry name" value="ABC_TM1F"/>
    <property type="match status" value="1"/>
</dbReference>
<gene>
    <name evidence="10" type="ordered locus">Clos_0039</name>
</gene>
<dbReference type="SUPFAM" id="SSF52540">
    <property type="entry name" value="P-loop containing nucleoside triphosphate hydrolases"/>
    <property type="match status" value="1"/>
</dbReference>
<dbReference type="SUPFAM" id="SSF90123">
    <property type="entry name" value="ABC transporter transmembrane region"/>
    <property type="match status" value="1"/>
</dbReference>